<comment type="caution">
    <text evidence="2">The sequence shown here is derived from an EMBL/GenBank/DDBJ whole genome shotgun (WGS) entry which is preliminary data.</text>
</comment>
<reference evidence="2 3" key="1">
    <citation type="journal article" date="2016" name="Nat. Commun.">
        <title>Thousands of microbial genomes shed light on interconnected biogeochemical processes in an aquifer system.</title>
        <authorList>
            <person name="Anantharaman K."/>
            <person name="Brown C.T."/>
            <person name="Hug L.A."/>
            <person name="Sharon I."/>
            <person name="Castelle C.J."/>
            <person name="Probst A.J."/>
            <person name="Thomas B.C."/>
            <person name="Singh A."/>
            <person name="Wilkins M.J."/>
            <person name="Karaoz U."/>
            <person name="Brodie E.L."/>
            <person name="Williams K.H."/>
            <person name="Hubbard S.S."/>
            <person name="Banfield J.F."/>
        </authorList>
    </citation>
    <scope>NUCLEOTIDE SEQUENCE [LARGE SCALE GENOMIC DNA]</scope>
</reference>
<dbReference type="EMBL" id="MFGJ01000007">
    <property type="protein sequence ID" value="OGF31909.1"/>
    <property type="molecule type" value="Genomic_DNA"/>
</dbReference>
<accession>A0A1F5SZ16</accession>
<evidence type="ECO:0000313" key="2">
    <source>
        <dbReference type="EMBL" id="OGF31909.1"/>
    </source>
</evidence>
<dbReference type="Proteomes" id="UP000179001">
    <property type="component" value="Unassembled WGS sequence"/>
</dbReference>
<name>A0A1F5SZ16_9BACT</name>
<sequence length="558" mass="64601">MSEKHFVNEIMPETEKSPTKKWETILGKRYTELLAERKKLDRELKKYNFILYNNILVDKEIMPETVLDEIADEVKTQLEANSTFFQTLNSLGIEILKRDLTQQPNVGGKIIFDSEQVFGLNLQHHGPKIEFRGQYEPQQKEVHIGSPMPELRKQLVYIIRNGALPDSVYTLIHELIHFLHYKKNRFPSALLTEAQAYVEGYFHVGSKYSLRAIAETLQRNYGGIMKLSSADEVLSALEAISGLYAVGFSARDIADLVSRSWFDYELGKFTPIETVYQQEKEEKELGDLDTQAMRDLMYIRASNNRKKAQLAVYRAIANRYDVKKIAEQKKKDLRKAIAYPVYKLKTGETVPSFELRQKLIVPVDKKYPYTIGGKRSGIIFGYFIGDGNRFVRDEGEVYGFGRFEADGEIGHIDLAETPSEQKELLDDIKKYSGNIEKQDKFEFIGNCLREYTLQEENARKILKALVSKTEVVESFMLKLEDDLDFLDRLIKQINQATANVWSISNFTVYIKNLTHYRESVDLLLKDFDITIEELDSGFTEPYMRYCQALDKLKAKRNY</sequence>
<proteinExistence type="predicted"/>
<dbReference type="GO" id="GO:0004519">
    <property type="term" value="F:endonuclease activity"/>
    <property type="evidence" value="ECO:0007669"/>
    <property type="project" value="InterPro"/>
</dbReference>
<dbReference type="InterPro" id="IPR004042">
    <property type="entry name" value="Intein_endonuc_central"/>
</dbReference>
<evidence type="ECO:0000313" key="3">
    <source>
        <dbReference type="Proteomes" id="UP000179001"/>
    </source>
</evidence>
<dbReference type="STRING" id="1798002.A2478_05525"/>
<feature type="domain" description="DOD-type homing endonuclease" evidence="1">
    <location>
        <begin position="379"/>
        <end position="428"/>
    </location>
</feature>
<dbReference type="AlphaFoldDB" id="A0A1F5SZ16"/>
<dbReference type="PROSITE" id="PS50819">
    <property type="entry name" value="INTEIN_ENDONUCLEASE"/>
    <property type="match status" value="1"/>
</dbReference>
<organism evidence="2 3">
    <name type="scientific">Candidatus Falkowbacteria bacterium RIFOXYC2_FULL_36_12</name>
    <dbReference type="NCBI Taxonomy" id="1798002"/>
    <lineage>
        <taxon>Bacteria</taxon>
        <taxon>Candidatus Falkowiibacteriota</taxon>
    </lineage>
</organism>
<protein>
    <recommendedName>
        <fullName evidence="1">DOD-type homing endonuclease domain-containing protein</fullName>
    </recommendedName>
</protein>
<evidence type="ECO:0000259" key="1">
    <source>
        <dbReference type="PROSITE" id="PS50819"/>
    </source>
</evidence>
<gene>
    <name evidence="2" type="ORF">A2478_05525</name>
</gene>